<dbReference type="OrthoDB" id="5311at2"/>
<dbReference type="Pfam" id="PF01990">
    <property type="entry name" value="ATP-synt_F"/>
    <property type="match status" value="1"/>
</dbReference>
<dbReference type="AlphaFoldDB" id="A0A7U6GF70"/>
<dbReference type="GO" id="GO:0046961">
    <property type="term" value="F:proton-transporting ATPase activity, rotational mechanism"/>
    <property type="evidence" value="ECO:0007669"/>
    <property type="project" value="InterPro"/>
</dbReference>
<keyword evidence="5" id="KW-1185">Reference proteome</keyword>
<evidence type="ECO:0000313" key="4">
    <source>
        <dbReference type="EMBL" id="BAL81285.1"/>
    </source>
</evidence>
<keyword evidence="3" id="KW-0406">Ion transport</keyword>
<dbReference type="Proteomes" id="UP000004793">
    <property type="component" value="Chromosome"/>
</dbReference>
<dbReference type="Gene3D" id="3.40.50.10580">
    <property type="entry name" value="ATPase, V1 complex, subunit F"/>
    <property type="match status" value="1"/>
</dbReference>
<proteinExistence type="inferred from homology"/>
<evidence type="ECO:0000256" key="3">
    <source>
        <dbReference type="ARBA" id="ARBA00023065"/>
    </source>
</evidence>
<dbReference type="RefSeq" id="WP_014453681.1">
    <property type="nucleotide sequence ID" value="NC_017096.1"/>
</dbReference>
<keyword evidence="2" id="KW-0813">Transport</keyword>
<dbReference type="InterPro" id="IPR036906">
    <property type="entry name" value="ATPase_V1_fsu_sf"/>
</dbReference>
<gene>
    <name evidence="4" type="primary">atpF</name>
    <name evidence="4" type="ordered locus">CSE_11590</name>
</gene>
<dbReference type="InterPro" id="IPR008218">
    <property type="entry name" value="ATPase_V1-cplx_f_g_su"/>
</dbReference>
<name>A0A7U6GF70_CALEA</name>
<evidence type="ECO:0000313" key="5">
    <source>
        <dbReference type="Proteomes" id="UP000004793"/>
    </source>
</evidence>
<dbReference type="EMBL" id="AP012051">
    <property type="protein sequence ID" value="BAL81285.1"/>
    <property type="molecule type" value="Genomic_DNA"/>
</dbReference>
<accession>A0A7U6GF70</accession>
<dbReference type="KEGG" id="cex:CSE_11590"/>
<dbReference type="SUPFAM" id="SSF159468">
    <property type="entry name" value="AtpF-like"/>
    <property type="match status" value="1"/>
</dbReference>
<sequence>MNKIAFVGRKRLGILLKSFGIDMYYAENSTELASKLKEILKSGDYAIILTEEIYVDVVKDIVSKKTAPLPTIMMLPTIEKSGETVKMIGEVVEKAVGINILGKTVGGK</sequence>
<protein>
    <submittedName>
        <fullName evidence="4">V-type ATP synthase subunit F</fullName>
    </submittedName>
</protein>
<evidence type="ECO:0000256" key="1">
    <source>
        <dbReference type="ARBA" id="ARBA00010148"/>
    </source>
</evidence>
<evidence type="ECO:0000256" key="2">
    <source>
        <dbReference type="ARBA" id="ARBA00022448"/>
    </source>
</evidence>
<reference evidence="4 5" key="1">
    <citation type="submission" date="2011-01" db="EMBL/GenBank/DDBJ databases">
        <title>Whole genome sequence of Caldisericum exile AZM16c01.</title>
        <authorList>
            <person name="Narita-Yamada S."/>
            <person name="Kawakoshi A."/>
            <person name="Nakamura S."/>
            <person name="Sasagawa M."/>
            <person name="Fukada J."/>
            <person name="Sekine M."/>
            <person name="Kato Y."/>
            <person name="Fukai R."/>
            <person name="Sasaki K."/>
            <person name="Hanamaki A."/>
            <person name="Narita H."/>
            <person name="Konno Y."/>
            <person name="Mori K."/>
            <person name="Yamazaki S."/>
            <person name="Suzuki K."/>
            <person name="Fujita N."/>
        </authorList>
    </citation>
    <scope>NUCLEOTIDE SEQUENCE [LARGE SCALE GENOMIC DNA]</scope>
    <source>
        <strain evidence="5">DSM 21853 / NBRC 104410 / AZM16c01</strain>
    </source>
</reference>
<organism evidence="4 5">
    <name type="scientific">Caldisericum exile (strain DSM 21853 / NBRC 104410 / AZM16c01)</name>
    <dbReference type="NCBI Taxonomy" id="511051"/>
    <lineage>
        <taxon>Bacteria</taxon>
        <taxon>Pseudomonadati</taxon>
        <taxon>Caldisericota/Cryosericota group</taxon>
        <taxon>Caldisericota</taxon>
        <taxon>Caldisericia</taxon>
        <taxon>Caldisericales</taxon>
        <taxon>Caldisericaceae</taxon>
        <taxon>Caldisericum</taxon>
    </lineage>
</organism>
<comment type="similarity">
    <text evidence="1">Belongs to the V-ATPase F subunit family.</text>
</comment>